<comment type="caution">
    <text evidence="1">The sequence shown here is derived from an EMBL/GenBank/DDBJ whole genome shotgun (WGS) entry which is preliminary data.</text>
</comment>
<name>A0A926UV34_9CYAN</name>
<organism evidence="1 2">
    <name type="scientific">Pseudanabaena cinerea FACHB-1277</name>
    <dbReference type="NCBI Taxonomy" id="2949581"/>
    <lineage>
        <taxon>Bacteria</taxon>
        <taxon>Bacillati</taxon>
        <taxon>Cyanobacteriota</taxon>
        <taxon>Cyanophyceae</taxon>
        <taxon>Pseudanabaenales</taxon>
        <taxon>Pseudanabaenaceae</taxon>
        <taxon>Pseudanabaena</taxon>
        <taxon>Pseudanabaena cinerea</taxon>
    </lineage>
</organism>
<reference evidence="1 2" key="1">
    <citation type="journal article" date="2015" name="ISME J.">
        <title>Draft Genome Sequence of Streptomyces incarnatus NRRL8089, which Produces the Nucleoside Antibiotic Sinefungin.</title>
        <authorList>
            <person name="Oshima K."/>
            <person name="Hattori M."/>
            <person name="Shimizu H."/>
            <person name="Fukuda K."/>
            <person name="Nemoto M."/>
            <person name="Inagaki K."/>
            <person name="Tamura T."/>
        </authorList>
    </citation>
    <scope>NUCLEOTIDE SEQUENCE [LARGE SCALE GENOMIC DNA]</scope>
    <source>
        <strain evidence="1 2">FACHB-1277</strain>
    </source>
</reference>
<evidence type="ECO:0000313" key="1">
    <source>
        <dbReference type="EMBL" id="MBD2151757.1"/>
    </source>
</evidence>
<dbReference type="EMBL" id="JACJPY010000065">
    <property type="protein sequence ID" value="MBD2151757.1"/>
    <property type="molecule type" value="Genomic_DNA"/>
</dbReference>
<gene>
    <name evidence="1" type="ORF">H6F44_16750</name>
</gene>
<sequence length="142" mass="16045">MLESCTEVSKEKKIVVSENRSKFTFDNINGDKVKKIQIDGCESLVIQGRKCDWLLVINDIQIYVELKGTDIDHAITQLKNTILHIQKISGFNVVQKIFCYIVTTRSPLSSQQIQNAAKSLKKSHNATLRVKNTPCLVKPTDL</sequence>
<dbReference type="AlphaFoldDB" id="A0A926UV34"/>
<dbReference type="RefSeq" id="WP_190352173.1">
    <property type="nucleotide sequence ID" value="NZ_JACJPY010000065.1"/>
</dbReference>
<dbReference type="Proteomes" id="UP000631421">
    <property type="component" value="Unassembled WGS sequence"/>
</dbReference>
<keyword evidence="2" id="KW-1185">Reference proteome</keyword>
<protein>
    <submittedName>
        <fullName evidence="1">Uncharacterized protein</fullName>
    </submittedName>
</protein>
<accession>A0A926UV34</accession>
<evidence type="ECO:0000313" key="2">
    <source>
        <dbReference type="Proteomes" id="UP000631421"/>
    </source>
</evidence>
<proteinExistence type="predicted"/>